<dbReference type="GO" id="GO:0016530">
    <property type="term" value="F:metallochaperone activity"/>
    <property type="evidence" value="ECO:0007669"/>
    <property type="project" value="TreeGrafter"/>
</dbReference>
<dbReference type="InterPro" id="IPR036411">
    <property type="entry name" value="TorD-like_sf"/>
</dbReference>
<evidence type="ECO:0000256" key="8">
    <source>
        <dbReference type="ARBA" id="ARBA00079760"/>
    </source>
</evidence>
<evidence type="ECO:0000256" key="3">
    <source>
        <dbReference type="ARBA" id="ARBA00023063"/>
    </source>
</evidence>
<evidence type="ECO:0000313" key="10">
    <source>
        <dbReference type="EMBL" id="VTM56995.1"/>
    </source>
</evidence>
<dbReference type="SUPFAM" id="SSF89155">
    <property type="entry name" value="TorD-like"/>
    <property type="match status" value="1"/>
</dbReference>
<comment type="subunit">
    <text evidence="6">Binds specifically to the NarG subunit of the apoenzyme complex at two distinct sites, one interfering with membrane anchoring and another being involved in molybdenum insertion.</text>
</comment>
<comment type="similarity">
    <text evidence="5">Belongs to the NarJ/NarW family.</text>
</comment>
<dbReference type="GO" id="GO:0005737">
    <property type="term" value="C:cytoplasm"/>
    <property type="evidence" value="ECO:0007669"/>
    <property type="project" value="UniProtKB-SubCell"/>
</dbReference>
<dbReference type="Pfam" id="PF02613">
    <property type="entry name" value="Nitrate_red_del"/>
    <property type="match status" value="1"/>
</dbReference>
<dbReference type="NCBIfam" id="TIGR00684">
    <property type="entry name" value="narJ"/>
    <property type="match status" value="1"/>
</dbReference>
<dbReference type="Gene3D" id="1.10.3480.10">
    <property type="entry name" value="TorD-like"/>
    <property type="match status" value="1"/>
</dbReference>
<comment type="subcellular location">
    <subcellularLocation>
        <location evidence="1">Cytoplasm</location>
    </subcellularLocation>
</comment>
<dbReference type="AlphaFoldDB" id="A0A4P0Y9I1"/>
<dbReference type="GO" id="GO:0051131">
    <property type="term" value="P:chaperone-mediated protein complex assembly"/>
    <property type="evidence" value="ECO:0007669"/>
    <property type="project" value="InterPro"/>
</dbReference>
<evidence type="ECO:0000256" key="1">
    <source>
        <dbReference type="ARBA" id="ARBA00004496"/>
    </source>
</evidence>
<sequence>MIELVIVSRLLEYPDAALWQHQQEMFEALASSEKLSKEDAHALGVFLRDLVAQDPLDAQAAYSELFDRGRATSLLLFEHVHGESRDRGQAMVDLMAQYERHGLLLDSHELPDHLPLYLEYLAQLPEEEALGGLRDVAPILGLLSARLQQRESRYAVLFELLLKLANTQVDSQKGGGEDCRRSARRYAAGAGTPSGKKNRSNSLPTRAAASRKFPLTSVVCRSRGPAISEYL</sequence>
<evidence type="ECO:0000256" key="6">
    <source>
        <dbReference type="ARBA" id="ARBA00063916"/>
    </source>
</evidence>
<organism evidence="10">
    <name type="scientific">Klebsiella pneumoniae</name>
    <dbReference type="NCBI Taxonomy" id="573"/>
    <lineage>
        <taxon>Bacteria</taxon>
        <taxon>Pseudomonadati</taxon>
        <taxon>Pseudomonadota</taxon>
        <taxon>Gammaproteobacteria</taxon>
        <taxon>Enterobacterales</taxon>
        <taxon>Enterobacteriaceae</taxon>
        <taxon>Klebsiella/Raoultella group</taxon>
        <taxon>Klebsiella</taxon>
        <taxon>Klebsiella pneumoniae complex</taxon>
    </lineage>
</organism>
<dbReference type="InterPro" id="IPR020945">
    <property type="entry name" value="DMSO/NO3_reduct_chaperone"/>
</dbReference>
<accession>A0A4P0Y9I1</accession>
<dbReference type="GO" id="GO:0051082">
    <property type="term" value="F:unfolded protein binding"/>
    <property type="evidence" value="ECO:0007669"/>
    <property type="project" value="InterPro"/>
</dbReference>
<reference evidence="10" key="1">
    <citation type="submission" date="2019-04" db="EMBL/GenBank/DDBJ databases">
        <authorList>
            <consortium name="Pathogen Informatics"/>
        </authorList>
    </citation>
    <scope>NUCLEOTIDE SEQUENCE</scope>
    <source>
        <strain evidence="10">NCTC9183</strain>
    </source>
</reference>
<dbReference type="PANTHER" id="PTHR43680:SF2">
    <property type="entry name" value="NITRATE REDUCTASE MOLYBDENUM COFACTOR ASSEMBLY CHAPERONE NARJ"/>
    <property type="match status" value="1"/>
</dbReference>
<dbReference type="InterPro" id="IPR003765">
    <property type="entry name" value="NO3_reductase_chaperone_NarJ"/>
</dbReference>
<proteinExistence type="inferred from homology"/>
<dbReference type="FunFam" id="1.10.3480.10:FF:000001">
    <property type="entry name" value="Nitrate reductase molybdenum cofactor assembly chaperone"/>
    <property type="match status" value="1"/>
</dbReference>
<feature type="region of interest" description="Disordered" evidence="9">
    <location>
        <begin position="186"/>
        <end position="207"/>
    </location>
</feature>
<name>A0A4P0Y9I1_KLEPN</name>
<dbReference type="Proteomes" id="UP000507695">
    <property type="component" value="Unassembled WGS sequence"/>
</dbReference>
<protein>
    <recommendedName>
        <fullName evidence="7">Nitrate reductase molybdenum cofactor assembly chaperone NarJ</fullName>
    </recommendedName>
    <alternativeName>
        <fullName evidence="8">Redox enzyme maturation protein NarJ</fullName>
    </alternativeName>
</protein>
<gene>
    <name evidence="10" type="primary">narJ_2</name>
    <name evidence="10" type="ORF">NCTC9183_04455</name>
</gene>
<dbReference type="GO" id="GO:0042128">
    <property type="term" value="P:nitrate assimilation"/>
    <property type="evidence" value="ECO:0007669"/>
    <property type="project" value="UniProtKB-KW"/>
</dbReference>
<keyword evidence="3" id="KW-0534">Nitrate assimilation</keyword>
<dbReference type="EMBL" id="CABDVL010000003">
    <property type="protein sequence ID" value="VTM56995.1"/>
    <property type="molecule type" value="Genomic_DNA"/>
</dbReference>
<evidence type="ECO:0000256" key="4">
    <source>
        <dbReference type="ARBA" id="ARBA00023186"/>
    </source>
</evidence>
<evidence type="ECO:0000256" key="2">
    <source>
        <dbReference type="ARBA" id="ARBA00022490"/>
    </source>
</evidence>
<dbReference type="PANTHER" id="PTHR43680">
    <property type="entry name" value="NITRATE REDUCTASE MOLYBDENUM COFACTOR ASSEMBLY CHAPERONE"/>
    <property type="match status" value="1"/>
</dbReference>
<keyword evidence="4" id="KW-0143">Chaperone</keyword>
<evidence type="ECO:0000256" key="7">
    <source>
        <dbReference type="ARBA" id="ARBA00067979"/>
    </source>
</evidence>
<evidence type="ECO:0000256" key="5">
    <source>
        <dbReference type="ARBA" id="ARBA00060958"/>
    </source>
</evidence>
<evidence type="ECO:0000256" key="9">
    <source>
        <dbReference type="SAM" id="MobiDB-lite"/>
    </source>
</evidence>
<keyword evidence="2" id="KW-0963">Cytoplasm</keyword>